<reference evidence="2" key="1">
    <citation type="journal article" date="2021" name="PeerJ">
        <title>Extensive microbial diversity within the chicken gut microbiome revealed by metagenomics and culture.</title>
        <authorList>
            <person name="Gilroy R."/>
            <person name="Ravi A."/>
            <person name="Getino M."/>
            <person name="Pursley I."/>
            <person name="Horton D.L."/>
            <person name="Alikhan N.F."/>
            <person name="Baker D."/>
            <person name="Gharbi K."/>
            <person name="Hall N."/>
            <person name="Watson M."/>
            <person name="Adriaenssens E.M."/>
            <person name="Foster-Nyarko E."/>
            <person name="Jarju S."/>
            <person name="Secka A."/>
            <person name="Antonio M."/>
            <person name="Oren A."/>
            <person name="Chaudhuri R.R."/>
            <person name="La Ragione R."/>
            <person name="Hildebrand F."/>
            <person name="Pallen M.J."/>
        </authorList>
    </citation>
    <scope>NUCLEOTIDE SEQUENCE</scope>
    <source>
        <strain evidence="2">ChiBcec2-3848</strain>
    </source>
</reference>
<organism evidence="2 3">
    <name type="scientific">Candidatus Blautia merdavium</name>
    <dbReference type="NCBI Taxonomy" id="2838494"/>
    <lineage>
        <taxon>Bacteria</taxon>
        <taxon>Bacillati</taxon>
        <taxon>Bacillota</taxon>
        <taxon>Clostridia</taxon>
        <taxon>Lachnospirales</taxon>
        <taxon>Lachnospiraceae</taxon>
        <taxon>Blautia</taxon>
    </lineage>
</organism>
<gene>
    <name evidence="2" type="ORF">H9753_05920</name>
</gene>
<evidence type="ECO:0000313" key="3">
    <source>
        <dbReference type="Proteomes" id="UP000823886"/>
    </source>
</evidence>
<proteinExistence type="predicted"/>
<evidence type="ECO:0000259" key="1">
    <source>
        <dbReference type="PROSITE" id="PS51186"/>
    </source>
</evidence>
<dbReference type="EMBL" id="DWVZ01000078">
    <property type="protein sequence ID" value="HJC63139.1"/>
    <property type="molecule type" value="Genomic_DNA"/>
</dbReference>
<reference evidence="2" key="2">
    <citation type="submission" date="2021-04" db="EMBL/GenBank/DDBJ databases">
        <authorList>
            <person name="Gilroy R."/>
        </authorList>
    </citation>
    <scope>NUCLEOTIDE SEQUENCE</scope>
    <source>
        <strain evidence="2">ChiBcec2-3848</strain>
    </source>
</reference>
<accession>A0A9D2PMW2</accession>
<dbReference type="GO" id="GO:0016747">
    <property type="term" value="F:acyltransferase activity, transferring groups other than amino-acyl groups"/>
    <property type="evidence" value="ECO:0007669"/>
    <property type="project" value="InterPro"/>
</dbReference>
<protein>
    <submittedName>
        <fullName evidence="2">GNAT family N-acetyltransferase</fullName>
    </submittedName>
</protein>
<dbReference type="Pfam" id="PF00583">
    <property type="entry name" value="Acetyltransf_1"/>
    <property type="match status" value="1"/>
</dbReference>
<name>A0A9D2PMW2_9FIRM</name>
<sequence length="197" mass="22747">MREQIWLKKSQKYGELCYMTKDMLEETLALRNYVRSQMENRRWFAPAGREDFEAVLKDGFGLVCFADDGKMIASLQCLLENVEYAHDLYKNEDMVKKCADYSDVFVHPDYRGNGLQNFMEKRMEALCLKEGKTILLGTVDPENSYSYNNFIKANYHPAIRLKKYGGLDRLLMKKVLGTAEMQKPGGRGEKDIPGCCH</sequence>
<dbReference type="SUPFAM" id="SSF55729">
    <property type="entry name" value="Acyl-CoA N-acyltransferases (Nat)"/>
    <property type="match status" value="1"/>
</dbReference>
<feature type="domain" description="N-acetyltransferase" evidence="1">
    <location>
        <begin position="14"/>
        <end position="186"/>
    </location>
</feature>
<comment type="caution">
    <text evidence="2">The sequence shown here is derived from an EMBL/GenBank/DDBJ whole genome shotgun (WGS) entry which is preliminary data.</text>
</comment>
<dbReference type="InterPro" id="IPR016181">
    <property type="entry name" value="Acyl_CoA_acyltransferase"/>
</dbReference>
<dbReference type="Gene3D" id="3.40.630.30">
    <property type="match status" value="1"/>
</dbReference>
<dbReference type="Proteomes" id="UP000823886">
    <property type="component" value="Unassembled WGS sequence"/>
</dbReference>
<evidence type="ECO:0000313" key="2">
    <source>
        <dbReference type="EMBL" id="HJC63139.1"/>
    </source>
</evidence>
<dbReference type="InterPro" id="IPR000182">
    <property type="entry name" value="GNAT_dom"/>
</dbReference>
<dbReference type="AlphaFoldDB" id="A0A9D2PMW2"/>
<dbReference type="PROSITE" id="PS51186">
    <property type="entry name" value="GNAT"/>
    <property type="match status" value="1"/>
</dbReference>